<dbReference type="AlphaFoldDB" id="A0A1F8F2K9"/>
<dbReference type="EMBL" id="MGJN01000007">
    <property type="protein sequence ID" value="OGN07361.1"/>
    <property type="molecule type" value="Genomic_DNA"/>
</dbReference>
<evidence type="ECO:0000313" key="1">
    <source>
        <dbReference type="EMBL" id="OGN07361.1"/>
    </source>
</evidence>
<gene>
    <name evidence="1" type="ORF">A3B86_01255</name>
</gene>
<name>A0A1F8F2K9_9BACT</name>
<dbReference type="Proteomes" id="UP000176834">
    <property type="component" value="Unassembled WGS sequence"/>
</dbReference>
<sequence length="59" mass="6361">MDDHKCKTCGKGMKGHCADCQSEEQAEGKCVDCGGENRAMKCEGCDDIEENCTCPPDES</sequence>
<evidence type="ECO:0000313" key="2">
    <source>
        <dbReference type="Proteomes" id="UP000176834"/>
    </source>
</evidence>
<reference evidence="1 2" key="1">
    <citation type="journal article" date="2016" name="Nat. Commun.">
        <title>Thousands of microbial genomes shed light on interconnected biogeochemical processes in an aquifer system.</title>
        <authorList>
            <person name="Anantharaman K."/>
            <person name="Brown C.T."/>
            <person name="Hug L.A."/>
            <person name="Sharon I."/>
            <person name="Castelle C.J."/>
            <person name="Probst A.J."/>
            <person name="Thomas B.C."/>
            <person name="Singh A."/>
            <person name="Wilkins M.J."/>
            <person name="Karaoz U."/>
            <person name="Brodie E.L."/>
            <person name="Williams K.H."/>
            <person name="Hubbard S.S."/>
            <person name="Banfield J.F."/>
        </authorList>
    </citation>
    <scope>NUCLEOTIDE SEQUENCE [LARGE SCALE GENOMIC DNA]</scope>
</reference>
<protein>
    <submittedName>
        <fullName evidence="1">Uncharacterized protein</fullName>
    </submittedName>
</protein>
<accession>A0A1F8F2K9</accession>
<comment type="caution">
    <text evidence="1">The sequence shown here is derived from an EMBL/GenBank/DDBJ whole genome shotgun (WGS) entry which is preliminary data.</text>
</comment>
<proteinExistence type="predicted"/>
<organism evidence="1 2">
    <name type="scientific">Candidatus Yanofskybacteria bacterium RIFCSPHIGHO2_02_FULL_38_22b</name>
    <dbReference type="NCBI Taxonomy" id="1802673"/>
    <lineage>
        <taxon>Bacteria</taxon>
        <taxon>Candidatus Yanofskyibacteriota</taxon>
    </lineage>
</organism>